<organism evidence="2 3">
    <name type="scientific">Metabacillus fastidiosus</name>
    <dbReference type="NCBI Taxonomy" id="1458"/>
    <lineage>
        <taxon>Bacteria</taxon>
        <taxon>Bacillati</taxon>
        <taxon>Bacillota</taxon>
        <taxon>Bacilli</taxon>
        <taxon>Bacillales</taxon>
        <taxon>Bacillaceae</taxon>
        <taxon>Metabacillus</taxon>
    </lineage>
</organism>
<dbReference type="SUPFAM" id="SSF161266">
    <property type="entry name" value="Gam-like"/>
    <property type="match status" value="1"/>
</dbReference>
<reference evidence="2 3" key="1">
    <citation type="submission" date="2023-03" db="EMBL/GenBank/DDBJ databases">
        <title>Bacillus Genome Sequencing.</title>
        <authorList>
            <person name="Dunlap C."/>
        </authorList>
    </citation>
    <scope>NUCLEOTIDE SEQUENCE [LARGE SCALE GENOMIC DNA]</scope>
    <source>
        <strain evidence="2 3">NRS-1717</strain>
    </source>
</reference>
<dbReference type="RefSeq" id="WP_328001154.1">
    <property type="nucleotide sequence ID" value="NZ_JARTFS010000008.1"/>
</dbReference>
<accession>A0ABU6NXQ2</accession>
<name>A0ABU6NXQ2_9BACI</name>
<protein>
    <submittedName>
        <fullName evidence="2">Host-nuclease inhibitor Gam family protein</fullName>
    </submittedName>
</protein>
<evidence type="ECO:0000313" key="3">
    <source>
        <dbReference type="Proteomes" id="UP001342826"/>
    </source>
</evidence>
<keyword evidence="3" id="KW-1185">Reference proteome</keyword>
<sequence>MLTEEMVIRYQQLIEQNKQLEEEISELKREFHQFFNEQYGEEKKGEVKLGNYKIQRQIRKSETLLEDKTVEMLENLKLTDCILTVKKPDKEKIAAAVTLGAISTQSIEECLIRKTTQAIVVREIAK</sequence>
<proteinExistence type="predicted"/>
<evidence type="ECO:0000313" key="2">
    <source>
        <dbReference type="EMBL" id="MED4401907.1"/>
    </source>
</evidence>
<feature type="coiled-coil region" evidence="1">
    <location>
        <begin position="3"/>
        <end position="37"/>
    </location>
</feature>
<evidence type="ECO:0000256" key="1">
    <source>
        <dbReference type="SAM" id="Coils"/>
    </source>
</evidence>
<dbReference type="EMBL" id="JARTFS010000008">
    <property type="protein sequence ID" value="MED4401907.1"/>
    <property type="molecule type" value="Genomic_DNA"/>
</dbReference>
<gene>
    <name evidence="2" type="ORF">P9271_11325</name>
</gene>
<dbReference type="Proteomes" id="UP001342826">
    <property type="component" value="Unassembled WGS sequence"/>
</dbReference>
<keyword evidence="1" id="KW-0175">Coiled coil</keyword>
<comment type="caution">
    <text evidence="2">The sequence shown here is derived from an EMBL/GenBank/DDBJ whole genome shotgun (WGS) entry which is preliminary data.</text>
</comment>